<organism evidence="1 2">
    <name type="scientific">Trametes sanguinea</name>
    <dbReference type="NCBI Taxonomy" id="158606"/>
    <lineage>
        <taxon>Eukaryota</taxon>
        <taxon>Fungi</taxon>
        <taxon>Dikarya</taxon>
        <taxon>Basidiomycota</taxon>
        <taxon>Agaricomycotina</taxon>
        <taxon>Agaricomycetes</taxon>
        <taxon>Polyporales</taxon>
        <taxon>Polyporaceae</taxon>
        <taxon>Trametes</taxon>
    </lineage>
</organism>
<reference evidence="1" key="1">
    <citation type="submission" date="2022-08" db="EMBL/GenBank/DDBJ databases">
        <title>Genome Sequence of Pycnoporus sanguineus.</title>
        <authorList>
            <person name="Buettner E."/>
        </authorList>
    </citation>
    <scope>NUCLEOTIDE SEQUENCE</scope>
    <source>
        <strain evidence="1">CG-C14</strain>
    </source>
</reference>
<evidence type="ECO:0000313" key="1">
    <source>
        <dbReference type="EMBL" id="KAJ2968713.1"/>
    </source>
</evidence>
<proteinExistence type="predicted"/>
<keyword evidence="2" id="KW-1185">Reference proteome</keyword>
<comment type="caution">
    <text evidence="1">The sequence shown here is derived from an EMBL/GenBank/DDBJ whole genome shotgun (WGS) entry which is preliminary data.</text>
</comment>
<protein>
    <submittedName>
        <fullName evidence="1">Uncharacterized protein</fullName>
    </submittedName>
</protein>
<dbReference type="EMBL" id="JANSHE010005940">
    <property type="protein sequence ID" value="KAJ2968713.1"/>
    <property type="molecule type" value="Genomic_DNA"/>
</dbReference>
<sequence>MTAQLVRHLDQIRPLAIRSLLHGDDVAPCASSNPDSVLCRLESRAKHPLDDVRAVHSDYRGFVKELVYIVTPSAMLSNCSFPAQGVRRRGLPTDRMCHHHTTPRYHSLPQQTVVEGRRRNGVYGRRWLAGVAEGEGRGLELLIDDACRAEFGRTANIRLRGTSAAIYMRRVAEPSLTKRSNEFVNDPRQNALLYSPTGHHTAVANGVE</sequence>
<dbReference type="Proteomes" id="UP001144978">
    <property type="component" value="Unassembled WGS sequence"/>
</dbReference>
<name>A0ACC1MPS5_9APHY</name>
<evidence type="ECO:0000313" key="2">
    <source>
        <dbReference type="Proteomes" id="UP001144978"/>
    </source>
</evidence>
<accession>A0ACC1MPS5</accession>
<gene>
    <name evidence="1" type="ORF">NUW54_g13133</name>
</gene>